<evidence type="ECO:0000313" key="3">
    <source>
        <dbReference type="Proteomes" id="UP000295722"/>
    </source>
</evidence>
<gene>
    <name evidence="2" type="ORF">EYW47_09865</name>
</gene>
<comment type="caution">
    <text evidence="2">The sequence shown here is derived from an EMBL/GenBank/DDBJ whole genome shotgun (WGS) entry which is preliminary data.</text>
</comment>
<dbReference type="OrthoDB" id="8535185at2"/>
<feature type="signal peptide" evidence="1">
    <location>
        <begin position="1"/>
        <end position="33"/>
    </location>
</feature>
<dbReference type="EMBL" id="SMRP01000003">
    <property type="protein sequence ID" value="TDG24830.1"/>
    <property type="molecule type" value="Genomic_DNA"/>
</dbReference>
<keyword evidence="1" id="KW-0732">Signal</keyword>
<proteinExistence type="predicted"/>
<dbReference type="AlphaFoldDB" id="A0A4R5MCX1"/>
<dbReference type="Proteomes" id="UP000295722">
    <property type="component" value="Unassembled WGS sequence"/>
</dbReference>
<organism evidence="2 3">
    <name type="scientific">Paraburkholderia silviterrae</name>
    <dbReference type="NCBI Taxonomy" id="2528715"/>
    <lineage>
        <taxon>Bacteria</taxon>
        <taxon>Pseudomonadati</taxon>
        <taxon>Pseudomonadota</taxon>
        <taxon>Betaproteobacteria</taxon>
        <taxon>Burkholderiales</taxon>
        <taxon>Burkholderiaceae</taxon>
        <taxon>Paraburkholderia</taxon>
    </lineage>
</organism>
<feature type="chain" id="PRO_5020718186" evidence="1">
    <location>
        <begin position="34"/>
        <end position="210"/>
    </location>
</feature>
<accession>A0A4R5MCX1</accession>
<keyword evidence="3" id="KW-1185">Reference proteome</keyword>
<evidence type="ECO:0000256" key="1">
    <source>
        <dbReference type="SAM" id="SignalP"/>
    </source>
</evidence>
<protein>
    <submittedName>
        <fullName evidence="2">Uncharacterized protein</fullName>
    </submittedName>
</protein>
<evidence type="ECO:0000313" key="2">
    <source>
        <dbReference type="EMBL" id="TDG24830.1"/>
    </source>
</evidence>
<name>A0A4R5MCX1_9BURK</name>
<reference evidence="2 3" key="1">
    <citation type="submission" date="2019-03" db="EMBL/GenBank/DDBJ databases">
        <title>Paraburkholderia sp. 4M-K11, isolated from subtropical forest soil.</title>
        <authorList>
            <person name="Gao Z.-H."/>
            <person name="Qiu L.-H."/>
        </authorList>
    </citation>
    <scope>NUCLEOTIDE SEQUENCE [LARGE SCALE GENOMIC DNA]</scope>
    <source>
        <strain evidence="2 3">4M-K11</strain>
    </source>
</reference>
<sequence>MSRHPHATRVLAAPALAASWVALGMALATPVHAQVTVGATAVIAPNAATSVTGALAVNEAAGLDNVQGNQLTITNGGSVGNVNLDEQGASVRARLGNASALIGSGAFANTSGAMMVNQAAGVGNIQRNSAQIGTGVLGVALLSDGEMSAVTATNGGTGNQAGQAGGIREVRIDGVAFRNATGLMQVNQTAGAGNATANSFVLRPPAGTLF</sequence>